<evidence type="ECO:0000256" key="2">
    <source>
        <dbReference type="ARBA" id="ARBA00022821"/>
    </source>
</evidence>
<keyword evidence="11" id="KW-1185">Reference proteome</keyword>
<dbReference type="GO" id="GO:0005634">
    <property type="term" value="C:nucleus"/>
    <property type="evidence" value="ECO:0007669"/>
    <property type="project" value="UniProtKB-SubCell"/>
</dbReference>
<feature type="region of interest" description="Disordered" evidence="7">
    <location>
        <begin position="1"/>
        <end position="21"/>
    </location>
</feature>
<gene>
    <name evidence="10" type="ORF">HannXRQ_Chr06g0167941</name>
    <name evidence="9" type="ORF">HanXRQr2_Chr06g0243841</name>
</gene>
<keyword evidence="5" id="KW-0804">Transcription</keyword>
<accession>A0A251UGE7</accession>
<feature type="domain" description="AP2/ERF" evidence="8">
    <location>
        <begin position="101"/>
        <end position="159"/>
    </location>
</feature>
<evidence type="ECO:0000256" key="7">
    <source>
        <dbReference type="SAM" id="MobiDB-lite"/>
    </source>
</evidence>
<dbReference type="EMBL" id="MNCJ02000321">
    <property type="protein sequence ID" value="KAF5801069.1"/>
    <property type="molecule type" value="Genomic_DNA"/>
</dbReference>
<evidence type="ECO:0000256" key="1">
    <source>
        <dbReference type="ARBA" id="ARBA00004123"/>
    </source>
</evidence>
<reference evidence="9" key="3">
    <citation type="submission" date="2020-06" db="EMBL/GenBank/DDBJ databases">
        <title>Helianthus annuus Genome sequencing and assembly Release 2.</title>
        <authorList>
            <person name="Gouzy J."/>
            <person name="Langlade N."/>
            <person name="Munos S."/>
        </authorList>
    </citation>
    <scope>NUCLEOTIDE SEQUENCE</scope>
    <source>
        <tissue evidence="9">Leaves</tissue>
    </source>
</reference>
<dbReference type="PANTHER" id="PTHR31190">
    <property type="entry name" value="DNA-BINDING DOMAIN"/>
    <property type="match status" value="1"/>
</dbReference>
<dbReference type="Gene3D" id="3.30.730.10">
    <property type="entry name" value="AP2/ERF domain"/>
    <property type="match status" value="1"/>
</dbReference>
<keyword evidence="4 10" id="KW-0238">DNA-binding</keyword>
<dbReference type="InterPro" id="IPR016177">
    <property type="entry name" value="DNA-bd_dom_sf"/>
</dbReference>
<evidence type="ECO:0000256" key="4">
    <source>
        <dbReference type="ARBA" id="ARBA00023125"/>
    </source>
</evidence>
<feature type="region of interest" description="Disordered" evidence="7">
    <location>
        <begin position="174"/>
        <end position="221"/>
    </location>
</feature>
<dbReference type="SUPFAM" id="SSF54171">
    <property type="entry name" value="DNA-binding domain"/>
    <property type="match status" value="1"/>
</dbReference>
<evidence type="ECO:0000313" key="10">
    <source>
        <dbReference type="EMBL" id="OTG22113.1"/>
    </source>
</evidence>
<keyword evidence="3" id="KW-0805">Transcription regulation</keyword>
<dbReference type="GO" id="GO:0003700">
    <property type="term" value="F:DNA-binding transcription factor activity"/>
    <property type="evidence" value="ECO:0007669"/>
    <property type="project" value="InterPro"/>
</dbReference>
<evidence type="ECO:0000259" key="8">
    <source>
        <dbReference type="PROSITE" id="PS51032"/>
    </source>
</evidence>
<dbReference type="GO" id="GO:0003677">
    <property type="term" value="F:DNA binding"/>
    <property type="evidence" value="ECO:0007669"/>
    <property type="project" value="UniProtKB-KW"/>
</dbReference>
<feature type="compositionally biased region" description="Low complexity" evidence="7">
    <location>
        <begin position="175"/>
        <end position="192"/>
    </location>
</feature>
<evidence type="ECO:0000256" key="3">
    <source>
        <dbReference type="ARBA" id="ARBA00023015"/>
    </source>
</evidence>
<reference evidence="9 11" key="1">
    <citation type="journal article" date="2017" name="Nature">
        <title>The sunflower genome provides insights into oil metabolism, flowering and Asterid evolution.</title>
        <authorList>
            <person name="Badouin H."/>
            <person name="Gouzy J."/>
            <person name="Grassa C.J."/>
            <person name="Murat F."/>
            <person name="Staton S.E."/>
            <person name="Cottret L."/>
            <person name="Lelandais-Briere C."/>
            <person name="Owens G.L."/>
            <person name="Carrere S."/>
            <person name="Mayjonade B."/>
            <person name="Legrand L."/>
            <person name="Gill N."/>
            <person name="Kane N.C."/>
            <person name="Bowers J.E."/>
            <person name="Hubner S."/>
            <person name="Bellec A."/>
            <person name="Berard A."/>
            <person name="Berges H."/>
            <person name="Blanchet N."/>
            <person name="Boniface M.C."/>
            <person name="Brunel D."/>
            <person name="Catrice O."/>
            <person name="Chaidir N."/>
            <person name="Claudel C."/>
            <person name="Donnadieu C."/>
            <person name="Faraut T."/>
            <person name="Fievet G."/>
            <person name="Helmstetter N."/>
            <person name="King M."/>
            <person name="Knapp S.J."/>
            <person name="Lai Z."/>
            <person name="Le Paslier M.C."/>
            <person name="Lippi Y."/>
            <person name="Lorenzon L."/>
            <person name="Mandel J.R."/>
            <person name="Marage G."/>
            <person name="Marchand G."/>
            <person name="Marquand E."/>
            <person name="Bret-Mestries E."/>
            <person name="Morien E."/>
            <person name="Nambeesan S."/>
            <person name="Nguyen T."/>
            <person name="Pegot-Espagnet P."/>
            <person name="Pouilly N."/>
            <person name="Raftis F."/>
            <person name="Sallet E."/>
            <person name="Schiex T."/>
            <person name="Thomas J."/>
            <person name="Vandecasteele C."/>
            <person name="Vares D."/>
            <person name="Vear F."/>
            <person name="Vautrin S."/>
            <person name="Crespi M."/>
            <person name="Mangin B."/>
            <person name="Burke J.M."/>
            <person name="Salse J."/>
            <person name="Munos S."/>
            <person name="Vincourt P."/>
            <person name="Rieseberg L.H."/>
            <person name="Langlade N.B."/>
        </authorList>
    </citation>
    <scope>NUCLEOTIDE SEQUENCE [LARGE SCALE GENOMIC DNA]</scope>
    <source>
        <strain evidence="11">cv. SF193</strain>
        <tissue evidence="9">Leaves</tissue>
    </source>
</reference>
<dbReference type="InterPro" id="IPR036955">
    <property type="entry name" value="AP2/ERF_dom_sf"/>
</dbReference>
<dbReference type="PANTHER" id="PTHR31190:SF250">
    <property type="entry name" value="TRANSCRIPTION FACTOR AP2-EREBP FAMILY"/>
    <property type="match status" value="1"/>
</dbReference>
<dbReference type="InParanoid" id="A0A251UGE7"/>
<evidence type="ECO:0000313" key="11">
    <source>
        <dbReference type="Proteomes" id="UP000215914"/>
    </source>
</evidence>
<reference evidence="10" key="2">
    <citation type="submission" date="2017-02" db="EMBL/GenBank/DDBJ databases">
        <title>Sunflower complete genome.</title>
        <authorList>
            <person name="Langlade N."/>
            <person name="Munos S."/>
        </authorList>
    </citation>
    <scope>NUCLEOTIDE SEQUENCE [LARGE SCALE GENOMIC DNA]</scope>
    <source>
        <tissue evidence="10">Leaves</tissue>
    </source>
</reference>
<evidence type="ECO:0000256" key="6">
    <source>
        <dbReference type="ARBA" id="ARBA00023242"/>
    </source>
</evidence>
<dbReference type="EMBL" id="CM007895">
    <property type="protein sequence ID" value="OTG22113.1"/>
    <property type="molecule type" value="Genomic_DNA"/>
</dbReference>
<keyword evidence="2" id="KW-0611">Plant defense</keyword>
<sequence length="366" mass="40407">MEFQTFSGDQTDPIFIPGWENQEDDLHLPENLLVDLHDILESFPPENTTVGSNSTADGGSLSPENDSDDVVMEAKVQPECAKTSKKKKLARGDNKPADWTRYRGIRRRPWGKFAAEVTNPMKKRTRMWLGTFDTPEEAAMAYDKAAFELRGSRAKLNFPLLIRPDDLVGSKLLQSQNASPRASASSSSTSAGKSHRKRQKKNEVDQPSTSTSATEDDGGSECDSLWNIQLDTLISESFVPAGTVEPPVAPVVDFDLNWELDIDTSIYEQFFGENVVEPTSAEVADELAWDNLLENMVEPPMTTDKPVEVVNTCDSPLEIDIDTSIFECIFGENMGEESNIATDVSEAHNDGDLHSLWNSQIDIGSG</sequence>
<dbReference type="PROSITE" id="PS51032">
    <property type="entry name" value="AP2_ERF"/>
    <property type="match status" value="1"/>
</dbReference>
<dbReference type="AlphaFoldDB" id="A0A251UGE7"/>
<dbReference type="PRINTS" id="PR00367">
    <property type="entry name" value="ETHRSPELEMNT"/>
</dbReference>
<dbReference type="GO" id="GO:0009873">
    <property type="term" value="P:ethylene-activated signaling pathway"/>
    <property type="evidence" value="ECO:0007669"/>
    <property type="project" value="InterPro"/>
</dbReference>
<comment type="subcellular location">
    <subcellularLocation>
        <location evidence="1">Nucleus</location>
    </subcellularLocation>
</comment>
<dbReference type="Proteomes" id="UP000215914">
    <property type="component" value="Chromosome 6"/>
</dbReference>
<evidence type="ECO:0000256" key="5">
    <source>
        <dbReference type="ARBA" id="ARBA00023163"/>
    </source>
</evidence>
<proteinExistence type="predicted"/>
<dbReference type="Gramene" id="mRNA:HanXRQr2_Chr06g0243841">
    <property type="protein sequence ID" value="mRNA:HanXRQr2_Chr06g0243841"/>
    <property type="gene ID" value="HanXRQr2_Chr06g0243841"/>
</dbReference>
<feature type="compositionally biased region" description="Polar residues" evidence="7">
    <location>
        <begin position="1"/>
        <end position="10"/>
    </location>
</feature>
<dbReference type="InterPro" id="IPR044808">
    <property type="entry name" value="ERF_plant"/>
</dbReference>
<protein>
    <submittedName>
        <fullName evidence="10">Putative DNA-binding domain-containing protein</fullName>
    </submittedName>
    <submittedName>
        <fullName evidence="9">Transcription factor AP2-EREBP family</fullName>
    </submittedName>
</protein>
<dbReference type="CDD" id="cd00018">
    <property type="entry name" value="AP2"/>
    <property type="match status" value="1"/>
</dbReference>
<evidence type="ECO:0000313" key="9">
    <source>
        <dbReference type="EMBL" id="KAF5801069.1"/>
    </source>
</evidence>
<dbReference type="FunFam" id="3.30.730.10:FF:000001">
    <property type="entry name" value="Ethylene-responsive transcription factor 2"/>
    <property type="match status" value="1"/>
</dbReference>
<dbReference type="OrthoDB" id="1713554at2759"/>
<dbReference type="SMART" id="SM00380">
    <property type="entry name" value="AP2"/>
    <property type="match status" value="1"/>
</dbReference>
<feature type="compositionally biased region" description="Polar residues" evidence="7">
    <location>
        <begin position="45"/>
        <end position="57"/>
    </location>
</feature>
<dbReference type="InterPro" id="IPR001471">
    <property type="entry name" value="AP2/ERF_dom"/>
</dbReference>
<organism evidence="10 11">
    <name type="scientific">Helianthus annuus</name>
    <name type="common">Common sunflower</name>
    <dbReference type="NCBI Taxonomy" id="4232"/>
    <lineage>
        <taxon>Eukaryota</taxon>
        <taxon>Viridiplantae</taxon>
        <taxon>Streptophyta</taxon>
        <taxon>Embryophyta</taxon>
        <taxon>Tracheophyta</taxon>
        <taxon>Spermatophyta</taxon>
        <taxon>Magnoliopsida</taxon>
        <taxon>eudicotyledons</taxon>
        <taxon>Gunneridae</taxon>
        <taxon>Pentapetalae</taxon>
        <taxon>asterids</taxon>
        <taxon>campanulids</taxon>
        <taxon>Asterales</taxon>
        <taxon>Asteraceae</taxon>
        <taxon>Asteroideae</taxon>
        <taxon>Heliantheae alliance</taxon>
        <taxon>Heliantheae</taxon>
        <taxon>Helianthus</taxon>
    </lineage>
</organism>
<keyword evidence="6" id="KW-0539">Nucleus</keyword>
<name>A0A251UGE7_HELAN</name>
<dbReference type="GO" id="GO:0006952">
    <property type="term" value="P:defense response"/>
    <property type="evidence" value="ECO:0007669"/>
    <property type="project" value="UniProtKB-KW"/>
</dbReference>
<dbReference type="Pfam" id="PF00847">
    <property type="entry name" value="AP2"/>
    <property type="match status" value="1"/>
</dbReference>
<feature type="region of interest" description="Disordered" evidence="7">
    <location>
        <begin position="44"/>
        <end position="70"/>
    </location>
</feature>